<keyword evidence="3" id="KW-1185">Reference proteome</keyword>
<dbReference type="AlphaFoldDB" id="A0A8J6M8X9"/>
<feature type="transmembrane region" description="Helical" evidence="1">
    <location>
        <begin position="6"/>
        <end position="23"/>
    </location>
</feature>
<evidence type="ECO:0000313" key="2">
    <source>
        <dbReference type="EMBL" id="MBC5738647.1"/>
    </source>
</evidence>
<reference evidence="2" key="1">
    <citation type="submission" date="2020-08" db="EMBL/GenBank/DDBJ databases">
        <title>Genome public.</title>
        <authorList>
            <person name="Liu C."/>
            <person name="Sun Q."/>
        </authorList>
    </citation>
    <scope>NUCLEOTIDE SEQUENCE</scope>
    <source>
        <strain evidence="2">NSJ-52</strain>
    </source>
</reference>
<dbReference type="Proteomes" id="UP000607645">
    <property type="component" value="Unassembled WGS sequence"/>
</dbReference>
<keyword evidence="1" id="KW-0812">Transmembrane</keyword>
<accession>A0A8J6M8X9</accession>
<comment type="caution">
    <text evidence="2">The sequence shown here is derived from an EMBL/GenBank/DDBJ whole genome shotgun (WGS) entry which is preliminary data.</text>
</comment>
<keyword evidence="1" id="KW-0472">Membrane</keyword>
<feature type="transmembrane region" description="Helical" evidence="1">
    <location>
        <begin position="90"/>
        <end position="113"/>
    </location>
</feature>
<name>A0A8J6M8X9_9FIRM</name>
<protein>
    <submittedName>
        <fullName evidence="2">Uncharacterized protein</fullName>
    </submittedName>
</protein>
<gene>
    <name evidence="2" type="ORF">H8S62_16670</name>
</gene>
<evidence type="ECO:0000256" key="1">
    <source>
        <dbReference type="SAM" id="Phobius"/>
    </source>
</evidence>
<dbReference type="RefSeq" id="WP_155157538.1">
    <property type="nucleotide sequence ID" value="NZ_JACOPQ010000019.1"/>
</dbReference>
<dbReference type="Gene3D" id="1.20.120.610">
    <property type="entry name" value="lithium bound rotor ring of v- atpase"/>
    <property type="match status" value="1"/>
</dbReference>
<evidence type="ECO:0000313" key="3">
    <source>
        <dbReference type="Proteomes" id="UP000607645"/>
    </source>
</evidence>
<dbReference type="EMBL" id="JACOPQ010000019">
    <property type="protein sequence ID" value="MBC5738647.1"/>
    <property type="molecule type" value="Genomic_DNA"/>
</dbReference>
<keyword evidence="1" id="KW-1133">Transmembrane helix</keyword>
<organism evidence="2 3">
    <name type="scientific">Lawsonibacter faecis</name>
    <dbReference type="NCBI Taxonomy" id="2763052"/>
    <lineage>
        <taxon>Bacteria</taxon>
        <taxon>Bacillati</taxon>
        <taxon>Bacillota</taxon>
        <taxon>Clostridia</taxon>
        <taxon>Eubacteriales</taxon>
        <taxon>Oscillospiraceae</taxon>
        <taxon>Lawsonibacter</taxon>
    </lineage>
</organism>
<feature type="transmembrane region" description="Helical" evidence="1">
    <location>
        <begin position="49"/>
        <end position="70"/>
    </location>
</feature>
<proteinExistence type="predicted"/>
<dbReference type="InterPro" id="IPR035921">
    <property type="entry name" value="F/V-ATP_Csub_sf"/>
</dbReference>
<feature type="transmembrane region" description="Helical" evidence="1">
    <location>
        <begin position="134"/>
        <end position="153"/>
    </location>
</feature>
<sequence length="154" mass="16471">MAFLVLAGLPLLAFVISVLWVMMARRNRDLARDEWAAERTDTGAENARMIIVLAYGGTKVIYGVVQAFYLAMQSGCFSGMPEALELGLSLPAFCALFGAVNALTTLAGGGVAAGAVRREALTDMEGFRRTIIKLCLVEFAAICGLLASFLLILF</sequence>